<feature type="compositionally biased region" description="Acidic residues" evidence="1">
    <location>
        <begin position="52"/>
        <end position="61"/>
    </location>
</feature>
<accession>A0A392V070</accession>
<dbReference type="Proteomes" id="UP000265520">
    <property type="component" value="Unassembled WGS sequence"/>
</dbReference>
<evidence type="ECO:0000313" key="3">
    <source>
        <dbReference type="Proteomes" id="UP000265520"/>
    </source>
</evidence>
<evidence type="ECO:0000256" key="1">
    <source>
        <dbReference type="SAM" id="MobiDB-lite"/>
    </source>
</evidence>
<dbReference type="EMBL" id="LXQA011004479">
    <property type="protein sequence ID" value="MCI80833.1"/>
    <property type="molecule type" value="Genomic_DNA"/>
</dbReference>
<proteinExistence type="predicted"/>
<sequence length="61" mass="6573">MSVPAKDSAENKKPICVSEQSDETKDSNCASQLETDTPSQAILQLADSPIPSEDEEKTATY</sequence>
<protein>
    <submittedName>
        <fullName evidence="2">IQ domain-containing protein</fullName>
    </submittedName>
</protein>
<feature type="non-terminal residue" evidence="2">
    <location>
        <position position="61"/>
    </location>
</feature>
<feature type="region of interest" description="Disordered" evidence="1">
    <location>
        <begin position="1"/>
        <end position="61"/>
    </location>
</feature>
<reference evidence="2 3" key="1">
    <citation type="journal article" date="2018" name="Front. Plant Sci.">
        <title>Red Clover (Trifolium pratense) and Zigzag Clover (T. medium) - A Picture of Genomic Similarities and Differences.</title>
        <authorList>
            <person name="Dluhosova J."/>
            <person name="Istvanek J."/>
            <person name="Nedelnik J."/>
            <person name="Repkova J."/>
        </authorList>
    </citation>
    <scope>NUCLEOTIDE SEQUENCE [LARGE SCALE GENOMIC DNA]</scope>
    <source>
        <strain evidence="3">cv. 10/8</strain>
        <tissue evidence="2">Leaf</tissue>
    </source>
</reference>
<evidence type="ECO:0000313" key="2">
    <source>
        <dbReference type="EMBL" id="MCI80833.1"/>
    </source>
</evidence>
<keyword evidence="3" id="KW-1185">Reference proteome</keyword>
<dbReference type="AlphaFoldDB" id="A0A392V070"/>
<comment type="caution">
    <text evidence="2">The sequence shown here is derived from an EMBL/GenBank/DDBJ whole genome shotgun (WGS) entry which is preliminary data.</text>
</comment>
<feature type="compositionally biased region" description="Polar residues" evidence="1">
    <location>
        <begin position="27"/>
        <end position="42"/>
    </location>
</feature>
<organism evidence="2 3">
    <name type="scientific">Trifolium medium</name>
    <dbReference type="NCBI Taxonomy" id="97028"/>
    <lineage>
        <taxon>Eukaryota</taxon>
        <taxon>Viridiplantae</taxon>
        <taxon>Streptophyta</taxon>
        <taxon>Embryophyta</taxon>
        <taxon>Tracheophyta</taxon>
        <taxon>Spermatophyta</taxon>
        <taxon>Magnoliopsida</taxon>
        <taxon>eudicotyledons</taxon>
        <taxon>Gunneridae</taxon>
        <taxon>Pentapetalae</taxon>
        <taxon>rosids</taxon>
        <taxon>fabids</taxon>
        <taxon>Fabales</taxon>
        <taxon>Fabaceae</taxon>
        <taxon>Papilionoideae</taxon>
        <taxon>50 kb inversion clade</taxon>
        <taxon>NPAAA clade</taxon>
        <taxon>Hologalegina</taxon>
        <taxon>IRL clade</taxon>
        <taxon>Trifolieae</taxon>
        <taxon>Trifolium</taxon>
    </lineage>
</organism>
<name>A0A392V070_9FABA</name>